<dbReference type="InterPro" id="IPR023393">
    <property type="entry name" value="START-like_dom_sf"/>
</dbReference>
<dbReference type="EMBL" id="BAABJP010000001">
    <property type="protein sequence ID" value="GAA5146189.1"/>
    <property type="molecule type" value="Genomic_DNA"/>
</dbReference>
<proteinExistence type="predicted"/>
<dbReference type="InterPro" id="IPR019587">
    <property type="entry name" value="Polyketide_cyclase/dehydratase"/>
</dbReference>
<dbReference type="Gene3D" id="3.30.530.20">
    <property type="match status" value="1"/>
</dbReference>
<evidence type="ECO:0000313" key="2">
    <source>
        <dbReference type="Proteomes" id="UP001428817"/>
    </source>
</evidence>
<evidence type="ECO:0000313" key="1">
    <source>
        <dbReference type="EMBL" id="GAA5146189.1"/>
    </source>
</evidence>
<accession>A0ABP9PGG8</accession>
<dbReference type="Pfam" id="PF10604">
    <property type="entry name" value="Polyketide_cyc2"/>
    <property type="match status" value="1"/>
</dbReference>
<name>A0ABP9PGG8_9PSEU</name>
<dbReference type="RefSeq" id="WP_185058770.1">
    <property type="nucleotide sequence ID" value="NZ_BAABJP010000001.1"/>
</dbReference>
<organism evidence="1 2">
    <name type="scientific">Pseudonocardia eucalypti</name>
    <dbReference type="NCBI Taxonomy" id="648755"/>
    <lineage>
        <taxon>Bacteria</taxon>
        <taxon>Bacillati</taxon>
        <taxon>Actinomycetota</taxon>
        <taxon>Actinomycetes</taxon>
        <taxon>Pseudonocardiales</taxon>
        <taxon>Pseudonocardiaceae</taxon>
        <taxon>Pseudonocardia</taxon>
    </lineage>
</organism>
<protein>
    <submittedName>
        <fullName evidence="1">SRPBCC family protein</fullName>
    </submittedName>
</protein>
<dbReference type="InterPro" id="IPR014488">
    <property type="entry name" value="UCP017371"/>
</dbReference>
<gene>
    <name evidence="1" type="ORF">GCM10023321_05270</name>
</gene>
<keyword evidence="2" id="KW-1185">Reference proteome</keyword>
<comment type="caution">
    <text evidence="1">The sequence shown here is derived from an EMBL/GenBank/DDBJ whole genome shotgun (WGS) entry which is preliminary data.</text>
</comment>
<reference evidence="2" key="1">
    <citation type="journal article" date="2019" name="Int. J. Syst. Evol. Microbiol.">
        <title>The Global Catalogue of Microorganisms (GCM) 10K type strain sequencing project: providing services to taxonomists for standard genome sequencing and annotation.</title>
        <authorList>
            <consortium name="The Broad Institute Genomics Platform"/>
            <consortium name="The Broad Institute Genome Sequencing Center for Infectious Disease"/>
            <person name="Wu L."/>
            <person name="Ma J."/>
        </authorList>
    </citation>
    <scope>NUCLEOTIDE SEQUENCE [LARGE SCALE GENOMIC DNA]</scope>
    <source>
        <strain evidence="2">JCM 18303</strain>
    </source>
</reference>
<dbReference type="Proteomes" id="UP001428817">
    <property type="component" value="Unassembled WGS sequence"/>
</dbReference>
<dbReference type="PIRSF" id="PIRSF017371">
    <property type="entry name" value="UCP017371"/>
    <property type="match status" value="1"/>
</dbReference>
<sequence>MTDVIVTASRTVRGTPERVRAALADYAGIRPAILTENYSEYEVREGGQGPGTKVHWKLAATSKRVRDQLVEVSEDTSADIPALIESDQNSSMVTRWVVYPRDDENESNVVVITKWKGATGVGGFFERTFAPGGLRRIHETVIGNLDAHLNDSNLG</sequence>
<dbReference type="SUPFAM" id="SSF55961">
    <property type="entry name" value="Bet v1-like"/>
    <property type="match status" value="1"/>
</dbReference>